<dbReference type="CDD" id="cd01722">
    <property type="entry name" value="Sm_F"/>
    <property type="match status" value="1"/>
</dbReference>
<dbReference type="GO" id="GO:0003684">
    <property type="term" value="F:damaged DNA binding"/>
    <property type="evidence" value="ECO:0007669"/>
    <property type="project" value="InterPro"/>
</dbReference>
<dbReference type="Pfam" id="PF01286">
    <property type="entry name" value="XPA_N"/>
    <property type="match status" value="1"/>
</dbReference>
<name>A0A4Y7NIS1_9CRUS</name>
<dbReference type="SUPFAM" id="SSF57716">
    <property type="entry name" value="Glucocorticoid receptor-like (DNA-binding domain)"/>
    <property type="match status" value="1"/>
</dbReference>
<reference evidence="13" key="1">
    <citation type="submission" date="2018-08" db="EMBL/GenBank/DDBJ databases">
        <authorList>
            <person name="Cornetti L."/>
        </authorList>
    </citation>
    <scope>NUCLEOTIDE SEQUENCE</scope>
    <source>
        <strain evidence="13">CH-H-2</strain>
    </source>
</reference>
<evidence type="ECO:0000256" key="3">
    <source>
        <dbReference type="ARBA" id="ARBA00022723"/>
    </source>
</evidence>
<evidence type="ECO:0000256" key="9">
    <source>
        <dbReference type="ARBA" id="ARBA00023242"/>
    </source>
</evidence>
<dbReference type="GO" id="GO:0070914">
    <property type="term" value="P:UV-damage excision repair"/>
    <property type="evidence" value="ECO:0007669"/>
    <property type="project" value="TreeGrafter"/>
</dbReference>
<evidence type="ECO:0000256" key="5">
    <source>
        <dbReference type="ARBA" id="ARBA00022771"/>
    </source>
</evidence>
<dbReference type="GO" id="GO:0008270">
    <property type="term" value="F:zinc ion binding"/>
    <property type="evidence" value="ECO:0007669"/>
    <property type="project" value="UniProtKB-KW"/>
</dbReference>
<protein>
    <recommendedName>
        <fullName evidence="10">Sm protein F</fullName>
    </recommendedName>
</protein>
<keyword evidence="8" id="KW-0234">DNA repair</keyword>
<comment type="similarity">
    <text evidence="2">Belongs to the XPA family.</text>
</comment>
<feature type="domain" description="XPA C-terminal" evidence="12">
    <location>
        <begin position="181"/>
        <end position="232"/>
    </location>
</feature>
<dbReference type="InterPro" id="IPR034100">
    <property type="entry name" value="Sm_F"/>
</dbReference>
<evidence type="ECO:0000256" key="8">
    <source>
        <dbReference type="ARBA" id="ARBA00023204"/>
    </source>
</evidence>
<dbReference type="InterPro" id="IPR010920">
    <property type="entry name" value="LSM_dom_sf"/>
</dbReference>
<dbReference type="AlphaFoldDB" id="A0A4Y7NIS1"/>
<sequence length="320" mass="37788">MAAPMPINPKPFLNSLTGKPIMVKLKWGHEYKGYLVSVDGYMNLQAIKEDSNNSHNDRLSKDNQAKLSAFQRARVERNRQKALLLRQARLQAHPYRNDKEEQSVIRVQNSRLIDTGGGFLIDEKDLEEDQSKEVVVTETPAPILLPERPHCDECQHPLHDSFLYRSFSFPVCDTCRDEDDKHALITRTDARQEFLLKDCDLDLREPVLQFILRKNPHNPRWGDMKLYLRSQVEKRALEVWETLEKLEEERELRVVKREKTKTKKFNQQVKNLRMAVRSSVYNKQTTSHEHTFEAEKFDADRDVYYRKCTTCSYQQEYEKM</sequence>
<dbReference type="PANTHER" id="PTHR10142:SF0">
    <property type="entry name" value="DNA REPAIR PROTEIN COMPLEMENTING XP-A CELLS"/>
    <property type="match status" value="1"/>
</dbReference>
<dbReference type="GO" id="GO:0005681">
    <property type="term" value="C:spliceosomal complex"/>
    <property type="evidence" value="ECO:0007669"/>
    <property type="project" value="InterPro"/>
</dbReference>
<dbReference type="PANTHER" id="PTHR10142">
    <property type="entry name" value="DNA REPAIR PROTEIN COMPLEMENTING XP-A CELLS"/>
    <property type="match status" value="1"/>
</dbReference>
<dbReference type="FunFam" id="3.90.530.10:FF:000001">
    <property type="entry name" value="DNA repair protein complementing XP-A cells"/>
    <property type="match status" value="1"/>
</dbReference>
<keyword evidence="5" id="KW-0863">Zinc-finger</keyword>
<dbReference type="SUPFAM" id="SSF50182">
    <property type="entry name" value="Sm-like ribonucleoproteins"/>
    <property type="match status" value="1"/>
</dbReference>
<dbReference type="GO" id="GO:0000715">
    <property type="term" value="P:nucleotide-excision repair, DNA damage recognition"/>
    <property type="evidence" value="ECO:0007669"/>
    <property type="project" value="TreeGrafter"/>
</dbReference>
<evidence type="ECO:0000259" key="11">
    <source>
        <dbReference type="Pfam" id="PF01423"/>
    </source>
</evidence>
<dbReference type="NCBIfam" id="TIGR00598">
    <property type="entry name" value="rad14"/>
    <property type="match status" value="1"/>
</dbReference>
<feature type="domain" description="Sm" evidence="11">
    <location>
        <begin position="12"/>
        <end position="45"/>
    </location>
</feature>
<dbReference type="Pfam" id="PF01423">
    <property type="entry name" value="LSM"/>
    <property type="match status" value="1"/>
</dbReference>
<proteinExistence type="evidence at transcript level"/>
<organism evidence="13">
    <name type="scientific">Megafenestra aurita</name>
    <dbReference type="NCBI Taxonomy" id="2291010"/>
    <lineage>
        <taxon>Eukaryota</taxon>
        <taxon>Metazoa</taxon>
        <taxon>Ecdysozoa</taxon>
        <taxon>Arthropoda</taxon>
        <taxon>Crustacea</taxon>
        <taxon>Branchiopoda</taxon>
        <taxon>Diplostraca</taxon>
        <taxon>Cladocera</taxon>
        <taxon>Anomopoda</taxon>
        <taxon>Daphniidae</taxon>
        <taxon>Megafenestra</taxon>
    </lineage>
</organism>
<dbReference type="InterPro" id="IPR022656">
    <property type="entry name" value="XPA_C"/>
</dbReference>
<dbReference type="Pfam" id="PF05181">
    <property type="entry name" value="XPA_C"/>
    <property type="match status" value="1"/>
</dbReference>
<gene>
    <name evidence="13" type="primary">EOG090X0KP6</name>
</gene>
<keyword evidence="3" id="KW-0479">Metal-binding</keyword>
<evidence type="ECO:0000256" key="7">
    <source>
        <dbReference type="ARBA" id="ARBA00023125"/>
    </source>
</evidence>
<dbReference type="InterPro" id="IPR022652">
    <property type="entry name" value="Znf_XPA_CS"/>
</dbReference>
<dbReference type="Gene3D" id="2.30.30.100">
    <property type="match status" value="1"/>
</dbReference>
<evidence type="ECO:0000256" key="6">
    <source>
        <dbReference type="ARBA" id="ARBA00022833"/>
    </source>
</evidence>
<dbReference type="InterPro" id="IPR009061">
    <property type="entry name" value="DNA-bd_dom_put_sf"/>
</dbReference>
<evidence type="ECO:0000256" key="4">
    <source>
        <dbReference type="ARBA" id="ARBA00022763"/>
    </source>
</evidence>
<keyword evidence="7" id="KW-0238">DNA-binding</keyword>
<dbReference type="InterPro" id="IPR037129">
    <property type="entry name" value="XPA_sf"/>
</dbReference>
<accession>A0A4Y7NIS1</accession>
<dbReference type="GO" id="GO:1901255">
    <property type="term" value="P:nucleotide-excision repair involved in interstrand cross-link repair"/>
    <property type="evidence" value="ECO:0007669"/>
    <property type="project" value="TreeGrafter"/>
</dbReference>
<keyword evidence="6" id="KW-0862">Zinc</keyword>
<evidence type="ECO:0000256" key="1">
    <source>
        <dbReference type="ARBA" id="ARBA00004123"/>
    </source>
</evidence>
<dbReference type="InterPro" id="IPR001163">
    <property type="entry name" value="Sm_dom_euk/arc"/>
</dbReference>
<evidence type="ECO:0000313" key="13">
    <source>
        <dbReference type="EMBL" id="SVE92793.1"/>
    </source>
</evidence>
<dbReference type="GO" id="GO:0000398">
    <property type="term" value="P:mRNA splicing, via spliceosome"/>
    <property type="evidence" value="ECO:0007669"/>
    <property type="project" value="InterPro"/>
</dbReference>
<comment type="subcellular location">
    <subcellularLocation>
        <location evidence="1">Nucleus</location>
    </subcellularLocation>
</comment>
<dbReference type="Gene3D" id="3.90.530.10">
    <property type="entry name" value="XPA C-terminal domain"/>
    <property type="match status" value="1"/>
</dbReference>
<evidence type="ECO:0000256" key="2">
    <source>
        <dbReference type="ARBA" id="ARBA00005548"/>
    </source>
</evidence>
<dbReference type="GO" id="GO:0006284">
    <property type="term" value="P:base-excision repair"/>
    <property type="evidence" value="ECO:0007669"/>
    <property type="project" value="TreeGrafter"/>
</dbReference>
<keyword evidence="9" id="KW-0539">Nucleus</keyword>
<dbReference type="PROSITE" id="PS00752">
    <property type="entry name" value="XPA_1"/>
    <property type="match status" value="1"/>
</dbReference>
<keyword evidence="4" id="KW-0227">DNA damage</keyword>
<evidence type="ECO:0000259" key="12">
    <source>
        <dbReference type="Pfam" id="PF05181"/>
    </source>
</evidence>
<dbReference type="CDD" id="cd21076">
    <property type="entry name" value="DBD_XPA"/>
    <property type="match status" value="1"/>
</dbReference>
<dbReference type="SUPFAM" id="SSF46955">
    <property type="entry name" value="Putative DNA-binding domain"/>
    <property type="match status" value="1"/>
</dbReference>
<evidence type="ECO:0000256" key="10">
    <source>
        <dbReference type="ARBA" id="ARBA00030144"/>
    </source>
</evidence>
<dbReference type="GO" id="GO:0000110">
    <property type="term" value="C:nucleotide-excision repair factor 1 complex"/>
    <property type="evidence" value="ECO:0007669"/>
    <property type="project" value="TreeGrafter"/>
</dbReference>
<dbReference type="InterPro" id="IPR000465">
    <property type="entry name" value="XPA/RAD14"/>
</dbReference>
<dbReference type="EMBL" id="LR023174">
    <property type="protein sequence ID" value="SVE92793.1"/>
    <property type="molecule type" value="mRNA"/>
</dbReference>